<organism evidence="2 3">
    <name type="scientific">Pueribacillus theae</name>
    <dbReference type="NCBI Taxonomy" id="2171751"/>
    <lineage>
        <taxon>Bacteria</taxon>
        <taxon>Bacillati</taxon>
        <taxon>Bacillota</taxon>
        <taxon>Bacilli</taxon>
        <taxon>Bacillales</taxon>
        <taxon>Bacillaceae</taxon>
        <taxon>Pueribacillus</taxon>
    </lineage>
</organism>
<reference evidence="2 3" key="1">
    <citation type="submission" date="2018-04" db="EMBL/GenBank/DDBJ databases">
        <title>Camelliibacillus theae gen. nov., sp. nov., isolated from Pu'er tea.</title>
        <authorList>
            <person name="Niu L."/>
        </authorList>
    </citation>
    <scope>NUCLEOTIDE SEQUENCE [LARGE SCALE GENOMIC DNA]</scope>
    <source>
        <strain evidence="2 3">T8</strain>
    </source>
</reference>
<feature type="domain" description="Glyoxalase-like" evidence="1">
    <location>
        <begin position="5"/>
        <end position="195"/>
    </location>
</feature>
<evidence type="ECO:0000313" key="2">
    <source>
        <dbReference type="EMBL" id="PWA10668.1"/>
    </source>
</evidence>
<comment type="caution">
    <text evidence="2">The sequence shown here is derived from an EMBL/GenBank/DDBJ whole genome shotgun (WGS) entry which is preliminary data.</text>
</comment>
<dbReference type="InterPro" id="IPR025870">
    <property type="entry name" value="Glyoxalase-like_dom"/>
</dbReference>
<dbReference type="EMBL" id="QCZG01000021">
    <property type="protein sequence ID" value="PWA10668.1"/>
    <property type="molecule type" value="Genomic_DNA"/>
</dbReference>
<dbReference type="SUPFAM" id="SSF54593">
    <property type="entry name" value="Glyoxalase/Bleomycin resistance protein/Dihydroxybiphenyl dioxygenase"/>
    <property type="match status" value="1"/>
</dbReference>
<keyword evidence="3" id="KW-1185">Reference proteome</keyword>
<dbReference type="PANTHER" id="PTHR40265:SF1">
    <property type="entry name" value="GLYOXALASE-LIKE DOMAIN-CONTAINING PROTEIN"/>
    <property type="match status" value="1"/>
</dbReference>
<evidence type="ECO:0000259" key="1">
    <source>
        <dbReference type="Pfam" id="PF13468"/>
    </source>
</evidence>
<protein>
    <recommendedName>
        <fullName evidence="1">Glyoxalase-like domain-containing protein</fullName>
    </recommendedName>
</protein>
<dbReference type="OrthoDB" id="9111355at2"/>
<dbReference type="Proteomes" id="UP000245998">
    <property type="component" value="Unassembled WGS sequence"/>
</dbReference>
<sequence length="267" mass="30395">MGFKFDHLVHFVEKPKKVIKELEKRGIHAVEGGKHQNHGTYNALCYFDLSYIEFLGTYDRELIKQTKHPRHSMRETIVKNKFKEGFVRFAVRTTDIEGVAARFREKGLTVNGPVPLSRQRPDGSVIEWRLLYAGDENGALELPFIIQWNESDEERRTDLIERQTIVSHPSKATFSHLSLAVNDLEQTVSKWSHLLDLNEGKAFIDKDLQAKCQTLELPGGNLVFCTPNGEGVVSEVLKRQGESIFQANFSGNTNETFELFGGVYKVN</sequence>
<dbReference type="PANTHER" id="PTHR40265">
    <property type="entry name" value="BLL2707 PROTEIN"/>
    <property type="match status" value="1"/>
</dbReference>
<dbReference type="InterPro" id="IPR029068">
    <property type="entry name" value="Glyas_Bleomycin-R_OHBP_Dase"/>
</dbReference>
<name>A0A2U1K0Y5_9BACI</name>
<accession>A0A2U1K0Y5</accession>
<evidence type="ECO:0000313" key="3">
    <source>
        <dbReference type="Proteomes" id="UP000245998"/>
    </source>
</evidence>
<dbReference type="Pfam" id="PF13468">
    <property type="entry name" value="Glyoxalase_3"/>
    <property type="match status" value="1"/>
</dbReference>
<dbReference type="Gene3D" id="3.10.180.10">
    <property type="entry name" value="2,3-Dihydroxybiphenyl 1,2-Dioxygenase, domain 1"/>
    <property type="match status" value="1"/>
</dbReference>
<gene>
    <name evidence="2" type="ORF">DCC39_10900</name>
</gene>
<proteinExistence type="predicted"/>
<dbReference type="RefSeq" id="WP_116554932.1">
    <property type="nucleotide sequence ID" value="NZ_QCZG01000021.1"/>
</dbReference>
<dbReference type="AlphaFoldDB" id="A0A2U1K0Y5"/>